<dbReference type="Proteomes" id="UP000196877">
    <property type="component" value="Chromosome"/>
</dbReference>
<name>A0ABM6LHS6_9BACI</name>
<dbReference type="Gene3D" id="3.40.50.150">
    <property type="entry name" value="Vaccinia Virus protein VP39"/>
    <property type="match status" value="1"/>
</dbReference>
<dbReference type="CDD" id="cd02440">
    <property type="entry name" value="AdoMet_MTases"/>
    <property type="match status" value="1"/>
</dbReference>
<dbReference type="InterPro" id="IPR029063">
    <property type="entry name" value="SAM-dependent_MTases_sf"/>
</dbReference>
<evidence type="ECO:0000313" key="2">
    <source>
        <dbReference type="EMBL" id="ASB88880.1"/>
    </source>
</evidence>
<dbReference type="Gene3D" id="2.20.25.110">
    <property type="entry name" value="S-adenosyl-L-methionine-dependent methyltransferases"/>
    <property type="match status" value="1"/>
</dbReference>
<keyword evidence="3" id="KW-1185">Reference proteome</keyword>
<dbReference type="RefSeq" id="WP_006636239.1">
    <property type="nucleotide sequence ID" value="NZ_CABJEH010000004.1"/>
</dbReference>
<evidence type="ECO:0000313" key="3">
    <source>
        <dbReference type="Proteomes" id="UP000196877"/>
    </source>
</evidence>
<keyword evidence="2" id="KW-0489">Methyltransferase</keyword>
<dbReference type="GO" id="GO:0061542">
    <property type="term" value="F:3-demethylubiquinol 3-O-methyltransferase activity"/>
    <property type="evidence" value="ECO:0007669"/>
    <property type="project" value="UniProtKB-EC"/>
</dbReference>
<dbReference type="PANTHER" id="PTHR43861">
    <property type="entry name" value="TRANS-ACONITATE 2-METHYLTRANSFERASE-RELATED"/>
    <property type="match status" value="1"/>
</dbReference>
<dbReference type="SUPFAM" id="SSF53335">
    <property type="entry name" value="S-adenosyl-L-methionine-dependent methyltransferases"/>
    <property type="match status" value="1"/>
</dbReference>
<evidence type="ECO:0000259" key="1">
    <source>
        <dbReference type="Pfam" id="PF13847"/>
    </source>
</evidence>
<dbReference type="GeneID" id="92853682"/>
<keyword evidence="2" id="KW-0808">Transferase</keyword>
<dbReference type="GO" id="GO:0032259">
    <property type="term" value="P:methylation"/>
    <property type="evidence" value="ECO:0007669"/>
    <property type="project" value="UniProtKB-KW"/>
</dbReference>
<proteinExistence type="predicted"/>
<gene>
    <name evidence="2" type="ORF">S101395_02372</name>
</gene>
<dbReference type="GO" id="GO:0102208">
    <property type="term" value="F:2-polyprenyl-6-hydroxyphenol methylase activity"/>
    <property type="evidence" value="ECO:0007669"/>
    <property type="project" value="UniProtKB-EC"/>
</dbReference>
<dbReference type="Pfam" id="PF13847">
    <property type="entry name" value="Methyltransf_31"/>
    <property type="match status" value="1"/>
</dbReference>
<dbReference type="EMBL" id="CP021920">
    <property type="protein sequence ID" value="ASB88880.1"/>
    <property type="molecule type" value="Genomic_DNA"/>
</dbReference>
<dbReference type="EC" id="2.1.1.222" evidence="2"/>
<sequence length="267" mass="30743">MAQQIQQYDNISSVYDKLIPEPDGLFDFYTSFAKEGVSILDIGCGSGRLAFQLAQNGAIVHAIDISAGMIETAKKKLAQCDRKSSERVHFEVADIKDFHCVSRFDYVFMSGGVFEYLLTPKDQAEALQKIKQLLKPEGRFIFDIISPPQVCAYDKRQKDFGNTAHPPKDHQYIKSQNIFRIDHYKQIVSTRCLFEIHQHDKVTEKYEFQFLTRYTLPTEMFYLLKSRGFAVLGFYGDYNKEPFKRGSEFMIYVTKLSSSKENGNALK</sequence>
<reference evidence="2 3" key="1">
    <citation type="submission" date="2017-06" db="EMBL/GenBank/DDBJ databases">
        <title>Genome sequence of Bacillus sonorensis strain SRCM101395.</title>
        <authorList>
            <person name="Cho S.H."/>
        </authorList>
    </citation>
    <scope>NUCLEOTIDE SEQUENCE [LARGE SCALE GENOMIC DNA]</scope>
    <source>
        <strain evidence="2 3">SRCM101395</strain>
    </source>
</reference>
<protein>
    <submittedName>
        <fullName evidence="2">2-polyprenyl-6-hydroxyphenol methylase</fullName>
        <ecNumber evidence="2">2.1.1.222</ecNumber>
        <ecNumber evidence="2">2.1.1.64</ecNumber>
    </submittedName>
</protein>
<dbReference type="InterPro" id="IPR025714">
    <property type="entry name" value="Methyltranfer_dom"/>
</dbReference>
<dbReference type="EC" id="2.1.1.64" evidence="2"/>
<feature type="domain" description="Methyltransferase" evidence="1">
    <location>
        <begin position="34"/>
        <end position="155"/>
    </location>
</feature>
<organism evidence="2 3">
    <name type="scientific">Bacillus sonorensis</name>
    <dbReference type="NCBI Taxonomy" id="119858"/>
    <lineage>
        <taxon>Bacteria</taxon>
        <taxon>Bacillati</taxon>
        <taxon>Bacillota</taxon>
        <taxon>Bacilli</taxon>
        <taxon>Bacillales</taxon>
        <taxon>Bacillaceae</taxon>
        <taxon>Bacillus</taxon>
    </lineage>
</organism>
<accession>A0ABM6LHS6</accession>